<accession>A0ABX8M5H4</accession>
<dbReference type="InterPro" id="IPR025083">
    <property type="entry name" value="DUF3969"/>
</dbReference>
<keyword evidence="2" id="KW-1185">Reference proteome</keyword>
<gene>
    <name evidence="1" type="ORF">KSS95_19610</name>
</gene>
<dbReference type="EMBL" id="CP077073">
    <property type="protein sequence ID" value="QXH34339.1"/>
    <property type="molecule type" value="Genomic_DNA"/>
</dbReference>
<sequence>MTNFYLKIKILNREEAGRFVAMASIGLLVSVRNGVVELGEAERLLFSPGVSNILREKGISSVVCDLVMECCELDDVLGLLPGKFDGEIARLIDAFSAYLSATVPLDAYSEYMEFR</sequence>
<proteinExistence type="predicted"/>
<name>A0ABX8M5H4_9PSED</name>
<dbReference type="Proteomes" id="UP001047646">
    <property type="component" value="Chromosome"/>
</dbReference>
<evidence type="ECO:0000313" key="2">
    <source>
        <dbReference type="Proteomes" id="UP001047646"/>
    </source>
</evidence>
<reference evidence="1" key="1">
    <citation type="journal article" date="2021" name="Microorganisms">
        <title>The Ever-Expanding Pseudomonas Genus: Description of 43 New Species and Partition of the Pseudomonas putida Group.</title>
        <authorList>
            <person name="Girard L."/>
            <person name="Lood C."/>
            <person name="Hofte M."/>
            <person name="Vandamme P."/>
            <person name="Rokni-Zadeh H."/>
            <person name="van Noort V."/>
            <person name="Lavigne R."/>
            <person name="De Mot R."/>
        </authorList>
    </citation>
    <scope>NUCLEOTIDE SEQUENCE</scope>
    <source>
        <strain evidence="1">COW39</strain>
    </source>
</reference>
<dbReference type="Pfam" id="PF13108">
    <property type="entry name" value="DUF3969"/>
    <property type="match status" value="1"/>
</dbReference>
<organism evidence="1 2">
    <name type="scientific">Pseudomonas muyukensis</name>
    <dbReference type="NCBI Taxonomy" id="2842357"/>
    <lineage>
        <taxon>Bacteria</taxon>
        <taxon>Pseudomonadati</taxon>
        <taxon>Pseudomonadota</taxon>
        <taxon>Gammaproteobacteria</taxon>
        <taxon>Pseudomonadales</taxon>
        <taxon>Pseudomonadaceae</taxon>
        <taxon>Pseudomonas</taxon>
    </lineage>
</organism>
<evidence type="ECO:0000313" key="1">
    <source>
        <dbReference type="EMBL" id="QXH34339.1"/>
    </source>
</evidence>
<dbReference type="RefSeq" id="WP_217848867.1">
    <property type="nucleotide sequence ID" value="NZ_CP077073.1"/>
</dbReference>
<protein>
    <submittedName>
        <fullName evidence="1">DUF3969 family protein</fullName>
    </submittedName>
</protein>